<evidence type="ECO:0000256" key="5">
    <source>
        <dbReference type="ARBA" id="ARBA00023014"/>
    </source>
</evidence>
<dbReference type="SFLD" id="SFLDG01082">
    <property type="entry name" value="B12-binding_domain_containing"/>
    <property type="match status" value="1"/>
</dbReference>
<reference evidence="7 8" key="1">
    <citation type="submission" date="2021-04" db="EMBL/GenBank/DDBJ databases">
        <title>Pseudomonas boanensis sp. nov., a bacterium isolated from river water used for household purposes in Boane District, Mozambique.</title>
        <authorList>
            <person name="Nicklasson M."/>
            <person name="Martin-Rodriguez A.J."/>
            <person name="Thorell K."/>
            <person name="Neves L."/>
            <person name="Mussagy A."/>
            <person name="Rydberg H.A."/>
            <person name="Hernroth B."/>
            <person name="Svensson-Stadler L."/>
            <person name="Sjoling A."/>
        </authorList>
    </citation>
    <scope>NUCLEOTIDE SEQUENCE [LARGE SCALE GENOMIC DNA]</scope>
    <source>
        <strain evidence="7 8">DB1</strain>
    </source>
</reference>
<dbReference type="RefSeq" id="WP_215378618.1">
    <property type="nucleotide sequence ID" value="NZ_JAGTIS010000012.1"/>
</dbReference>
<keyword evidence="8" id="KW-1185">Reference proteome</keyword>
<dbReference type="InterPro" id="IPR058240">
    <property type="entry name" value="rSAM_sf"/>
</dbReference>
<dbReference type="SFLD" id="SFLDG01095">
    <property type="entry name" value="Uncharacterised_Radical_SAM_Su"/>
    <property type="match status" value="1"/>
</dbReference>
<dbReference type="PANTHER" id="PTHR43409:SF4">
    <property type="entry name" value="RADICAL SAM SUPERFAMILY PROTEIN"/>
    <property type="match status" value="1"/>
</dbReference>
<name>A0ABS5XKY1_9GAMM</name>
<protein>
    <submittedName>
        <fullName evidence="7">B12-binding domain-containing radical SAM protein</fullName>
    </submittedName>
</protein>
<keyword evidence="5" id="KW-0411">Iron-sulfur</keyword>
<dbReference type="InterPro" id="IPR006638">
    <property type="entry name" value="Elp3/MiaA/NifB-like_rSAM"/>
</dbReference>
<dbReference type="Proteomes" id="UP001519667">
    <property type="component" value="Unassembled WGS sequence"/>
</dbReference>
<comment type="cofactor">
    <cofactor evidence="1">
        <name>[4Fe-4S] cluster</name>
        <dbReference type="ChEBI" id="CHEBI:49883"/>
    </cofactor>
</comment>
<dbReference type="EMBL" id="JAGTIS010000012">
    <property type="protein sequence ID" value="MBT8768356.1"/>
    <property type="molecule type" value="Genomic_DNA"/>
</dbReference>
<dbReference type="InterPro" id="IPR051198">
    <property type="entry name" value="BchE-like"/>
</dbReference>
<evidence type="ECO:0000313" key="8">
    <source>
        <dbReference type="Proteomes" id="UP001519667"/>
    </source>
</evidence>
<dbReference type="SUPFAM" id="SSF102114">
    <property type="entry name" value="Radical SAM enzymes"/>
    <property type="match status" value="1"/>
</dbReference>
<evidence type="ECO:0000313" key="7">
    <source>
        <dbReference type="EMBL" id="MBT8768356.1"/>
    </source>
</evidence>
<proteinExistence type="predicted"/>
<feature type="domain" description="Radical SAM core" evidence="6">
    <location>
        <begin position="17"/>
        <end position="245"/>
    </location>
</feature>
<dbReference type="SMART" id="SM00729">
    <property type="entry name" value="Elp3"/>
    <property type="match status" value="1"/>
</dbReference>
<keyword evidence="4" id="KW-0408">Iron</keyword>
<keyword evidence="2" id="KW-0949">S-adenosyl-L-methionine</keyword>
<evidence type="ECO:0000256" key="3">
    <source>
        <dbReference type="ARBA" id="ARBA00022723"/>
    </source>
</evidence>
<keyword evidence="3" id="KW-0479">Metal-binding</keyword>
<evidence type="ECO:0000256" key="2">
    <source>
        <dbReference type="ARBA" id="ARBA00022691"/>
    </source>
</evidence>
<dbReference type="CDD" id="cd01335">
    <property type="entry name" value="Radical_SAM"/>
    <property type="match status" value="1"/>
</dbReference>
<dbReference type="PANTHER" id="PTHR43409">
    <property type="entry name" value="ANAEROBIC MAGNESIUM-PROTOPORPHYRIN IX MONOMETHYL ESTER CYCLASE-RELATED"/>
    <property type="match status" value="1"/>
</dbReference>
<dbReference type="Pfam" id="PF04055">
    <property type="entry name" value="Radical_SAM"/>
    <property type="match status" value="1"/>
</dbReference>
<organism evidence="7 8">
    <name type="scientific">Metapseudomonas boanensis</name>
    <dbReference type="NCBI Taxonomy" id="2822138"/>
    <lineage>
        <taxon>Bacteria</taxon>
        <taxon>Pseudomonadati</taxon>
        <taxon>Pseudomonadota</taxon>
        <taxon>Gammaproteobacteria</taxon>
        <taxon>Pseudomonadales</taxon>
        <taxon>Pseudomonadaceae</taxon>
        <taxon>Metapseudomonas</taxon>
    </lineage>
</organism>
<gene>
    <name evidence="7" type="ORF">J7302_19800</name>
</gene>
<dbReference type="InterPro" id="IPR013785">
    <property type="entry name" value="Aldolase_TIM"/>
</dbReference>
<dbReference type="InterPro" id="IPR007197">
    <property type="entry name" value="rSAM"/>
</dbReference>
<dbReference type="SFLD" id="SFLDS00029">
    <property type="entry name" value="Radical_SAM"/>
    <property type="match status" value="2"/>
</dbReference>
<comment type="caution">
    <text evidence="7">The sequence shown here is derived from an EMBL/GenBank/DDBJ whole genome shotgun (WGS) entry which is preliminary data.</text>
</comment>
<evidence type="ECO:0000259" key="6">
    <source>
        <dbReference type="PROSITE" id="PS51918"/>
    </source>
</evidence>
<evidence type="ECO:0000256" key="4">
    <source>
        <dbReference type="ARBA" id="ARBA00023004"/>
    </source>
</evidence>
<accession>A0ABS5XKY1</accession>
<dbReference type="Gene3D" id="3.20.20.70">
    <property type="entry name" value="Aldolase class I"/>
    <property type="match status" value="1"/>
</dbReference>
<evidence type="ECO:0000256" key="1">
    <source>
        <dbReference type="ARBA" id="ARBA00001966"/>
    </source>
</evidence>
<sequence>MSSAFPISYIDPVFRPPSEANSLILPVTNGCSWNRCTFCEMYTQPQKKFRARDESDVLEDIRRCGERLIVQRVFLADGDALVLPTRRLLNILTAIREHMPEVRRVSSYCLPRNLRKKSVAELKELADAGLAMAYVGAESGDDEVLERVSKGETFESSLSALDKLGEAGITRSVMILNGLGGKTLSVQHADNSARLMNAVQPEYLSTLVVSFPVGEARFRDGFPDYQPLSQQGLFGELERMLAALELKNTVFRSDHASNYLVLKGRLGLEKDRLLGQVRAAIEHPDEAGLRQEWQRGL</sequence>
<dbReference type="PROSITE" id="PS51918">
    <property type="entry name" value="RADICAL_SAM"/>
    <property type="match status" value="1"/>
</dbReference>